<dbReference type="AlphaFoldDB" id="A0A2P2J3R7"/>
<dbReference type="EMBL" id="GGEC01007514">
    <property type="protein sequence ID" value="MBW87997.1"/>
    <property type="molecule type" value="Transcribed_RNA"/>
</dbReference>
<proteinExistence type="predicted"/>
<reference evidence="1" key="1">
    <citation type="submission" date="2018-02" db="EMBL/GenBank/DDBJ databases">
        <title>Rhizophora mucronata_Transcriptome.</title>
        <authorList>
            <person name="Meera S.P."/>
            <person name="Sreeshan A."/>
            <person name="Augustine A."/>
        </authorList>
    </citation>
    <scope>NUCLEOTIDE SEQUENCE</scope>
    <source>
        <tissue evidence="1">Leaf</tissue>
    </source>
</reference>
<name>A0A2P2J3R7_RHIMU</name>
<evidence type="ECO:0000313" key="1">
    <source>
        <dbReference type="EMBL" id="MBW87997.1"/>
    </source>
</evidence>
<accession>A0A2P2J3R7</accession>
<protein>
    <submittedName>
        <fullName evidence="1">Uncharacterized protein</fullName>
    </submittedName>
</protein>
<organism evidence="1">
    <name type="scientific">Rhizophora mucronata</name>
    <name type="common">Asiatic mangrove</name>
    <dbReference type="NCBI Taxonomy" id="61149"/>
    <lineage>
        <taxon>Eukaryota</taxon>
        <taxon>Viridiplantae</taxon>
        <taxon>Streptophyta</taxon>
        <taxon>Embryophyta</taxon>
        <taxon>Tracheophyta</taxon>
        <taxon>Spermatophyta</taxon>
        <taxon>Magnoliopsida</taxon>
        <taxon>eudicotyledons</taxon>
        <taxon>Gunneridae</taxon>
        <taxon>Pentapetalae</taxon>
        <taxon>rosids</taxon>
        <taxon>fabids</taxon>
        <taxon>Malpighiales</taxon>
        <taxon>Rhizophoraceae</taxon>
        <taxon>Rhizophora</taxon>
    </lineage>
</organism>
<sequence length="43" mass="4709">MSMCDRLGFSANSGIVPESLFPLRINLQRDEQPPTSEGMLPSS</sequence>